<dbReference type="EMBL" id="JBHTCG010000006">
    <property type="protein sequence ID" value="MFC7382866.1"/>
    <property type="molecule type" value="Genomic_DNA"/>
</dbReference>
<organism evidence="4 5">
    <name type="scientific">Sphaerisporangium rhizosphaerae</name>
    <dbReference type="NCBI Taxonomy" id="2269375"/>
    <lineage>
        <taxon>Bacteria</taxon>
        <taxon>Bacillati</taxon>
        <taxon>Actinomycetota</taxon>
        <taxon>Actinomycetes</taxon>
        <taxon>Streptosporangiales</taxon>
        <taxon>Streptosporangiaceae</taxon>
        <taxon>Sphaerisporangium</taxon>
    </lineage>
</organism>
<dbReference type="PANTHER" id="PTHR11092">
    <property type="entry name" value="SUGAR NUCLEOTIDE EPIMERASE RELATED"/>
    <property type="match status" value="1"/>
</dbReference>
<name>A0ABW2P2X4_9ACTN</name>
<accession>A0ABW2P2X4</accession>
<dbReference type="RefSeq" id="WP_380826222.1">
    <property type="nucleotide sequence ID" value="NZ_JBHTCG010000006.1"/>
</dbReference>
<comment type="caution">
    <text evidence="4">The sequence shown here is derived from an EMBL/GenBank/DDBJ whole genome shotgun (WGS) entry which is preliminary data.</text>
</comment>
<dbReference type="Pfam" id="PF08338">
    <property type="entry name" value="DUF1731"/>
    <property type="match status" value="1"/>
</dbReference>
<feature type="domain" description="NAD-dependent epimerase/dehydratase" evidence="2">
    <location>
        <begin position="3"/>
        <end position="128"/>
    </location>
</feature>
<dbReference type="GO" id="GO:0016491">
    <property type="term" value="F:oxidoreductase activity"/>
    <property type="evidence" value="ECO:0007669"/>
    <property type="project" value="UniProtKB-KW"/>
</dbReference>
<evidence type="ECO:0000313" key="4">
    <source>
        <dbReference type="EMBL" id="MFC7382866.1"/>
    </source>
</evidence>
<sequence length="330" mass="35420">MAVVVTGSSGLLGSALVRALREQGRTVVRLVRRTPAAPDEAFWDPREGILAPSVLEGAEAVVHLAGAGIADRRWTPEHRRELVTSRVDSTRTLAATMAGLEHRPRVWLSGSAIGLYGDTGEHPVDESWQPPPGWRPLDPRTGEPAAAPGGETPRSAQGGRAREHGRWLAELVLAWEAETAAAEQAGVRVVRLRTGHVLAPEGGFLGKMLPVFRLGVGAPLGSGRQYVSWITLPDWVGAVLHIMDEPEVRGPVNLTAPTPVTNAEFTRALGRALHRPTMPVAVPGFALRAALGDLADEGVLIGQRALPRRLLEMGYRFRHPRLDGALTAIL</sequence>
<dbReference type="InterPro" id="IPR001509">
    <property type="entry name" value="Epimerase_deHydtase"/>
</dbReference>
<proteinExistence type="predicted"/>
<evidence type="ECO:0000259" key="2">
    <source>
        <dbReference type="Pfam" id="PF01370"/>
    </source>
</evidence>
<keyword evidence="5" id="KW-1185">Reference proteome</keyword>
<dbReference type="PANTHER" id="PTHR11092:SF0">
    <property type="entry name" value="EPIMERASE FAMILY PROTEIN SDR39U1"/>
    <property type="match status" value="1"/>
</dbReference>
<dbReference type="EC" id="1.1.1.-" evidence="4"/>
<protein>
    <submittedName>
        <fullName evidence="4">Epimerase</fullName>
        <ecNumber evidence="4">1.1.1.-</ecNumber>
    </submittedName>
</protein>
<dbReference type="SUPFAM" id="SSF51735">
    <property type="entry name" value="NAD(P)-binding Rossmann-fold domains"/>
    <property type="match status" value="1"/>
</dbReference>
<feature type="region of interest" description="Disordered" evidence="1">
    <location>
        <begin position="119"/>
        <end position="161"/>
    </location>
</feature>
<dbReference type="Gene3D" id="3.40.50.720">
    <property type="entry name" value="NAD(P)-binding Rossmann-like Domain"/>
    <property type="match status" value="1"/>
</dbReference>
<dbReference type="InterPro" id="IPR036291">
    <property type="entry name" value="NAD(P)-bd_dom_sf"/>
</dbReference>
<evidence type="ECO:0000256" key="1">
    <source>
        <dbReference type="SAM" id="MobiDB-lite"/>
    </source>
</evidence>
<dbReference type="Proteomes" id="UP001596496">
    <property type="component" value="Unassembled WGS sequence"/>
</dbReference>
<reference evidence="5" key="1">
    <citation type="journal article" date="2019" name="Int. J. Syst. Evol. Microbiol.">
        <title>The Global Catalogue of Microorganisms (GCM) 10K type strain sequencing project: providing services to taxonomists for standard genome sequencing and annotation.</title>
        <authorList>
            <consortium name="The Broad Institute Genomics Platform"/>
            <consortium name="The Broad Institute Genome Sequencing Center for Infectious Disease"/>
            <person name="Wu L."/>
            <person name="Ma J."/>
        </authorList>
    </citation>
    <scope>NUCLEOTIDE SEQUENCE [LARGE SCALE GENOMIC DNA]</scope>
    <source>
        <strain evidence="5">CECT 7649</strain>
    </source>
</reference>
<feature type="domain" description="DUF1731" evidence="3">
    <location>
        <begin position="282"/>
        <end position="329"/>
    </location>
</feature>
<dbReference type="Pfam" id="PF01370">
    <property type="entry name" value="Epimerase"/>
    <property type="match status" value="1"/>
</dbReference>
<evidence type="ECO:0000313" key="5">
    <source>
        <dbReference type="Proteomes" id="UP001596496"/>
    </source>
</evidence>
<evidence type="ECO:0000259" key="3">
    <source>
        <dbReference type="Pfam" id="PF08338"/>
    </source>
</evidence>
<dbReference type="InterPro" id="IPR013549">
    <property type="entry name" value="DUF1731"/>
</dbReference>
<gene>
    <name evidence="4" type="ORF">ACFQSB_11670</name>
</gene>
<keyword evidence="4" id="KW-0560">Oxidoreductase</keyword>